<evidence type="ECO:0000256" key="5">
    <source>
        <dbReference type="ARBA" id="ARBA00022846"/>
    </source>
</evidence>
<dbReference type="PANTHER" id="PTHR12442">
    <property type="entry name" value="DYNEIN INTERMEDIATE CHAIN"/>
    <property type="match status" value="1"/>
</dbReference>
<feature type="compositionally biased region" description="Low complexity" evidence="13">
    <location>
        <begin position="565"/>
        <end position="579"/>
    </location>
</feature>
<dbReference type="InterPro" id="IPR050687">
    <property type="entry name" value="Dynein_IC"/>
</dbReference>
<proteinExistence type="predicted"/>
<feature type="compositionally biased region" description="Gly residues" evidence="13">
    <location>
        <begin position="398"/>
        <end position="412"/>
    </location>
</feature>
<keyword evidence="15" id="KW-1185">Reference proteome</keyword>
<evidence type="ECO:0000256" key="8">
    <source>
        <dbReference type="ARBA" id="ARBA00023273"/>
    </source>
</evidence>
<evidence type="ECO:0000256" key="10">
    <source>
        <dbReference type="ARBA" id="ARBA00040002"/>
    </source>
</evidence>
<dbReference type="PANTHER" id="PTHR12442:SF12">
    <property type="entry name" value="DYNEIN AXONEMAL INTERMEDIATE CHAIN 4"/>
    <property type="match status" value="1"/>
</dbReference>
<dbReference type="GO" id="GO:0120293">
    <property type="term" value="C:dynein axonemal particle"/>
    <property type="evidence" value="ECO:0007669"/>
    <property type="project" value="UniProtKB-SubCell"/>
</dbReference>
<feature type="compositionally biased region" description="Polar residues" evidence="13">
    <location>
        <begin position="989"/>
        <end position="1000"/>
    </location>
</feature>
<evidence type="ECO:0000256" key="13">
    <source>
        <dbReference type="SAM" id="MobiDB-lite"/>
    </source>
</evidence>
<keyword evidence="5" id="KW-0282">Flagellum</keyword>
<evidence type="ECO:0000313" key="14">
    <source>
        <dbReference type="EMBL" id="KAG5182360.1"/>
    </source>
</evidence>
<dbReference type="AlphaFoldDB" id="A0A835YZL2"/>
<feature type="compositionally biased region" description="Pro residues" evidence="13">
    <location>
        <begin position="552"/>
        <end position="564"/>
    </location>
</feature>
<dbReference type="InterPro" id="IPR036322">
    <property type="entry name" value="WD40_repeat_dom_sf"/>
</dbReference>
<keyword evidence="3 12" id="KW-0853">WD repeat</keyword>
<evidence type="ECO:0000256" key="3">
    <source>
        <dbReference type="ARBA" id="ARBA00022574"/>
    </source>
</evidence>
<feature type="compositionally biased region" description="Gly residues" evidence="13">
    <location>
        <begin position="422"/>
        <end position="435"/>
    </location>
</feature>
<comment type="subcellular location">
    <subcellularLocation>
        <location evidence="1">Cytoplasm</location>
        <location evidence="1">Cytoskeleton</location>
        <location evidence="1">Flagellum axoneme</location>
    </subcellularLocation>
    <subcellularLocation>
        <location evidence="9">Dynein axonemal particle</location>
    </subcellularLocation>
</comment>
<evidence type="ECO:0000256" key="6">
    <source>
        <dbReference type="ARBA" id="ARBA00023069"/>
    </source>
</evidence>
<dbReference type="InterPro" id="IPR019775">
    <property type="entry name" value="WD40_repeat_CS"/>
</dbReference>
<feature type="region of interest" description="Disordered" evidence="13">
    <location>
        <begin position="1029"/>
        <end position="1061"/>
    </location>
</feature>
<keyword evidence="7" id="KW-0206">Cytoskeleton</keyword>
<protein>
    <recommendedName>
        <fullName evidence="10">Dynein axonemal intermediate chain 4</fullName>
    </recommendedName>
    <alternativeName>
        <fullName evidence="11">WD repeat-containing protein 78</fullName>
    </alternativeName>
</protein>
<feature type="repeat" description="WD" evidence="12">
    <location>
        <begin position="933"/>
        <end position="960"/>
    </location>
</feature>
<dbReference type="PROSITE" id="PS50294">
    <property type="entry name" value="WD_REPEATS_REGION"/>
    <property type="match status" value="1"/>
</dbReference>
<name>A0A835YZL2_9STRA</name>
<dbReference type="PROSITE" id="PS00678">
    <property type="entry name" value="WD_REPEATS_1"/>
    <property type="match status" value="1"/>
</dbReference>
<feature type="compositionally biased region" description="Gly residues" evidence="13">
    <location>
        <begin position="30"/>
        <end position="40"/>
    </location>
</feature>
<evidence type="ECO:0000256" key="1">
    <source>
        <dbReference type="ARBA" id="ARBA00004611"/>
    </source>
</evidence>
<feature type="region of interest" description="Disordered" evidence="13">
    <location>
        <begin position="549"/>
        <end position="586"/>
    </location>
</feature>
<evidence type="ECO:0000256" key="12">
    <source>
        <dbReference type="PROSITE-ProRule" id="PRU00221"/>
    </source>
</evidence>
<dbReference type="GO" id="GO:0045504">
    <property type="term" value="F:dynein heavy chain binding"/>
    <property type="evidence" value="ECO:0007669"/>
    <property type="project" value="TreeGrafter"/>
</dbReference>
<evidence type="ECO:0000313" key="15">
    <source>
        <dbReference type="Proteomes" id="UP000664859"/>
    </source>
</evidence>
<dbReference type="GO" id="GO:0005858">
    <property type="term" value="C:axonemal dynein complex"/>
    <property type="evidence" value="ECO:0007669"/>
    <property type="project" value="TreeGrafter"/>
</dbReference>
<feature type="region of interest" description="Disordered" evidence="13">
    <location>
        <begin position="976"/>
        <end position="1011"/>
    </location>
</feature>
<dbReference type="InterPro" id="IPR015943">
    <property type="entry name" value="WD40/YVTN_repeat-like_dom_sf"/>
</dbReference>
<feature type="compositionally biased region" description="Gly residues" evidence="13">
    <location>
        <begin position="1158"/>
        <end position="1174"/>
    </location>
</feature>
<dbReference type="EMBL" id="JAFCMP010000246">
    <property type="protein sequence ID" value="KAG5182360.1"/>
    <property type="molecule type" value="Genomic_DNA"/>
</dbReference>
<dbReference type="OrthoDB" id="10259804at2759"/>
<evidence type="ECO:0000256" key="2">
    <source>
        <dbReference type="ARBA" id="ARBA00022490"/>
    </source>
</evidence>
<evidence type="ECO:0000256" key="7">
    <source>
        <dbReference type="ARBA" id="ARBA00023212"/>
    </source>
</evidence>
<evidence type="ECO:0000256" key="4">
    <source>
        <dbReference type="ARBA" id="ARBA00022737"/>
    </source>
</evidence>
<dbReference type="SMART" id="SM00320">
    <property type="entry name" value="WD40"/>
    <property type="match status" value="5"/>
</dbReference>
<feature type="region of interest" description="Disordered" evidence="13">
    <location>
        <begin position="1"/>
        <end position="44"/>
    </location>
</feature>
<accession>A0A835YZL2</accession>
<dbReference type="Gene3D" id="2.130.10.10">
    <property type="entry name" value="YVTN repeat-like/Quinoprotein amine dehydrogenase"/>
    <property type="match status" value="1"/>
</dbReference>
<evidence type="ECO:0000256" key="11">
    <source>
        <dbReference type="ARBA" id="ARBA00041557"/>
    </source>
</evidence>
<reference evidence="14" key="1">
    <citation type="submission" date="2021-02" db="EMBL/GenBank/DDBJ databases">
        <title>First Annotated Genome of the Yellow-green Alga Tribonema minus.</title>
        <authorList>
            <person name="Mahan K.M."/>
        </authorList>
    </citation>
    <scope>NUCLEOTIDE SEQUENCE</scope>
    <source>
        <strain evidence="14">UTEX B ZZ1240</strain>
    </source>
</reference>
<keyword evidence="4" id="KW-0677">Repeat</keyword>
<evidence type="ECO:0000256" key="9">
    <source>
        <dbReference type="ARBA" id="ARBA00024190"/>
    </source>
</evidence>
<organism evidence="14 15">
    <name type="scientific">Tribonema minus</name>
    <dbReference type="NCBI Taxonomy" id="303371"/>
    <lineage>
        <taxon>Eukaryota</taxon>
        <taxon>Sar</taxon>
        <taxon>Stramenopiles</taxon>
        <taxon>Ochrophyta</taxon>
        <taxon>PX clade</taxon>
        <taxon>Xanthophyceae</taxon>
        <taxon>Tribonematales</taxon>
        <taxon>Tribonemataceae</taxon>
        <taxon>Tribonema</taxon>
    </lineage>
</organism>
<dbReference type="Proteomes" id="UP000664859">
    <property type="component" value="Unassembled WGS sequence"/>
</dbReference>
<feature type="repeat" description="WD" evidence="12">
    <location>
        <begin position="881"/>
        <end position="923"/>
    </location>
</feature>
<keyword evidence="8" id="KW-0966">Cell projection</keyword>
<dbReference type="PROSITE" id="PS50082">
    <property type="entry name" value="WD_REPEATS_2"/>
    <property type="match status" value="2"/>
</dbReference>
<dbReference type="GO" id="GO:0045503">
    <property type="term" value="F:dynein light chain binding"/>
    <property type="evidence" value="ECO:0007669"/>
    <property type="project" value="TreeGrafter"/>
</dbReference>
<sequence>MASKTSVSRMRQRPGGGARNAGSTANAFSGTGGSGGGGGSRSRSAYASGMTTGFAGGAGGMRVMLDGRNVTPQTAAALRSTTCHGHRRLRRRRQRRLPHVSLAQRSAADVVALLRNVCHLRGRPAAITALSSIAVPKAQQRMRPLRARMSGRSARPRLTTTVLRSRICRSAHERPPRASSAGGAAAAMYAMSPKSKPAKARAKREAKRRREILLRELGHDMCKHMAHAQAGEGGALTEDKLAAPVTLLLQETPTIMLLEIRGSAVATDFRDYDKYQREKQEYDRRVAAKQGSETAQERHTQTLNWPPKHKEAMAVPAPTKDAAASVLPWEIYDAAATQLSIAVLPWEIYAACHAGGALASVGVSAQVADMVARALAAPGCLLETEHTVAPPPLPQHSSGGGDGGGSGGGGGHSSALRVSGGVHSGGGGSGSGAHVGGVKSKTLAAAPAKPAPSQRRRSSNNTSGTGTHTSGGAAAGDAANASSTDHNGGGGPGVMDDDDSSPEAAAALLAKHRAQKLLTSPQLLAALELVERSLFQNAFLDKQLQYRNLPPLDEPPAPSRPSSPTPLDASVSVGGSSTRGEGGEGRGAQLSLEKLWTHLFPASALEARGGPPVARAVTALSFQNQNQDLLAAGYGALTCTAAGDTRAAAAAADRPARANMLQTLGANGAQDQSGASSLLQRTAPAPAQAGCILFWSVRNPGWPERIIRTPSGVTCLAFSDRHPNLLAIGLYSGAIAVYDIARDRGHGGGGNSGSDGHDGGGDGSGYGTPIAESSTSAGKHNEPVWQVKWVGKGAERGDAEVLVSISTDGRVCEWSIKKGCVHAPLMVLRRVGAAEGVISRQASGLALDFPPRDSTHYLVGTEDGLIHKCSVSYSEQYLETYSGHTGPVYRIRCSPFCDKLFLSCSADWTVKLWDQRAPQCLKNLRSADLFAAVNDVCWSPTSSTLLASAADNGRLELWDLAQSVIDPAVRVTVRAEPPAAGGGGASASQDGTDAPETTSPRGGADSASDAEDDDIFGLDAAAAGATAAGAGAATAAQTRPPTNRSRRTAPSSAPSRGGRGGAAAAAAAAAATGSLSADAPGSPAAALLPGLSLTSVAFAAAAPVVAAGDAAGGITVFKIGGVAAAAAGCDFAEQARRLLAAARGGDAAAAAAAAAAGSDGGASVGSGGGGGGVGSAAQSPQ</sequence>
<feature type="compositionally biased region" description="Low complexity" evidence="13">
    <location>
        <begin position="444"/>
        <end position="486"/>
    </location>
</feature>
<comment type="caution">
    <text evidence="14">The sequence shown here is derived from an EMBL/GenBank/DDBJ whole genome shotgun (WGS) entry which is preliminary data.</text>
</comment>
<keyword evidence="6" id="KW-0969">Cilium</keyword>
<feature type="region of interest" description="Disordered" evidence="13">
    <location>
        <begin position="748"/>
        <end position="779"/>
    </location>
</feature>
<gene>
    <name evidence="14" type="ORF">JKP88DRAFT_263199</name>
</gene>
<dbReference type="InterPro" id="IPR001680">
    <property type="entry name" value="WD40_rpt"/>
</dbReference>
<dbReference type="GO" id="GO:0003341">
    <property type="term" value="P:cilium movement"/>
    <property type="evidence" value="ECO:0007669"/>
    <property type="project" value="TreeGrafter"/>
</dbReference>
<keyword evidence="2" id="KW-0963">Cytoplasm</keyword>
<feature type="region of interest" description="Disordered" evidence="13">
    <location>
        <begin position="386"/>
        <end position="500"/>
    </location>
</feature>
<feature type="region of interest" description="Disordered" evidence="13">
    <location>
        <begin position="1157"/>
        <end position="1181"/>
    </location>
</feature>
<dbReference type="SUPFAM" id="SSF50978">
    <property type="entry name" value="WD40 repeat-like"/>
    <property type="match status" value="1"/>
</dbReference>
<dbReference type="Pfam" id="PF00400">
    <property type="entry name" value="WD40"/>
    <property type="match status" value="2"/>
</dbReference>